<evidence type="ECO:0000313" key="5">
    <source>
        <dbReference type="Proteomes" id="UP000005580"/>
    </source>
</evidence>
<evidence type="ECO:0000256" key="1">
    <source>
        <dbReference type="ARBA" id="ARBA00022801"/>
    </source>
</evidence>
<dbReference type="AlphaFoldDB" id="E7RRI7"/>
<feature type="chain" id="PRO_5003224179" description="BD-FAE-like domain-containing protein" evidence="2">
    <location>
        <begin position="20"/>
        <end position="266"/>
    </location>
</feature>
<dbReference type="InterPro" id="IPR029058">
    <property type="entry name" value="AB_hydrolase_fold"/>
</dbReference>
<dbReference type="eggNOG" id="COG0657">
    <property type="taxonomic scope" value="Bacteria"/>
</dbReference>
<accession>E7RRI7</accession>
<dbReference type="InterPro" id="IPR049492">
    <property type="entry name" value="BD-FAE-like_dom"/>
</dbReference>
<dbReference type="Pfam" id="PF20434">
    <property type="entry name" value="BD-FAE"/>
    <property type="match status" value="1"/>
</dbReference>
<dbReference type="STRING" id="28134.SAMN05444288_1426"/>
<dbReference type="EMBL" id="AEPE02000005">
    <property type="protein sequence ID" value="EFZ36875.1"/>
    <property type="molecule type" value="Genomic_DNA"/>
</dbReference>
<dbReference type="HOGENOM" id="CLU_012494_4_6_10"/>
<comment type="caution">
    <text evidence="4">The sequence shown here is derived from an EMBL/GenBank/DDBJ whole genome shotgun (WGS) entry which is preliminary data.</text>
</comment>
<dbReference type="PANTHER" id="PTHR48081:SF9">
    <property type="entry name" value="CARBOXYLESTERASE"/>
    <property type="match status" value="1"/>
</dbReference>
<evidence type="ECO:0000313" key="4">
    <source>
        <dbReference type="EMBL" id="EFZ36875.1"/>
    </source>
</evidence>
<name>E7RRI7_9BACT</name>
<dbReference type="InterPro" id="IPR050300">
    <property type="entry name" value="GDXG_lipolytic_enzyme"/>
</dbReference>
<protein>
    <recommendedName>
        <fullName evidence="3">BD-FAE-like domain-containing protein</fullName>
    </recommendedName>
</protein>
<proteinExistence type="predicted"/>
<dbReference type="Proteomes" id="UP000005580">
    <property type="component" value="Unassembled WGS sequence"/>
</dbReference>
<dbReference type="GO" id="GO:0016787">
    <property type="term" value="F:hydrolase activity"/>
    <property type="evidence" value="ECO:0007669"/>
    <property type="project" value="UniProtKB-KW"/>
</dbReference>
<sequence length="266" mass="29971">MKQLFILLFILALATGARGQDKYKIIKDIPYVSAGDTSTYRKERCKLDIYYPATKKDYKTIIWFHGGGLEGGNKEFRDELLNAGIAIVSPNYRLYPYCKNPQYTQDAATAVAWVFHHIEEYGGDPLQIYMGGHSAGGYLTLMLALDKAYLNAENIDADAVKGYFSVSGQTATHYTIRKERGLSFSSPFVDRYAPLNNVRKLSTRLVLITGDRHLEQMARYEENLYLKAVLEGIGNKEIPLHELSGFDHGGVLRPAGLLIKEYLMKL</sequence>
<organism evidence="4 5">
    <name type="scientific">Hoylesella oralis ATCC 33269</name>
    <dbReference type="NCBI Taxonomy" id="873533"/>
    <lineage>
        <taxon>Bacteria</taxon>
        <taxon>Pseudomonadati</taxon>
        <taxon>Bacteroidota</taxon>
        <taxon>Bacteroidia</taxon>
        <taxon>Bacteroidales</taxon>
        <taxon>Prevotellaceae</taxon>
        <taxon>Hoylesella</taxon>
    </lineage>
</organism>
<dbReference type="PANTHER" id="PTHR48081">
    <property type="entry name" value="AB HYDROLASE SUPERFAMILY PROTEIN C4A8.06C"/>
    <property type="match status" value="1"/>
</dbReference>
<dbReference type="SUPFAM" id="SSF53474">
    <property type="entry name" value="alpha/beta-Hydrolases"/>
    <property type="match status" value="1"/>
</dbReference>
<feature type="domain" description="BD-FAE-like" evidence="3">
    <location>
        <begin position="47"/>
        <end position="150"/>
    </location>
</feature>
<feature type="signal peptide" evidence="2">
    <location>
        <begin position="1"/>
        <end position="19"/>
    </location>
</feature>
<keyword evidence="5" id="KW-1185">Reference proteome</keyword>
<reference evidence="4" key="1">
    <citation type="submission" date="2011-01" db="EMBL/GenBank/DDBJ databases">
        <authorList>
            <person name="Muzny D."/>
            <person name="Qin X."/>
            <person name="Buhay C."/>
            <person name="Dugan-Rocha S."/>
            <person name="Ding Y."/>
            <person name="Chen G."/>
            <person name="Hawes A."/>
            <person name="Holder M."/>
            <person name="Jhangiani S."/>
            <person name="Johnson A."/>
            <person name="Khan Z."/>
            <person name="Li Z."/>
            <person name="Liu W."/>
            <person name="Liu X."/>
            <person name="Perez L."/>
            <person name="Shen H."/>
            <person name="Wang Q."/>
            <person name="Watt J."/>
            <person name="Xi L."/>
            <person name="Xin Y."/>
            <person name="Zhou J."/>
            <person name="Deng J."/>
            <person name="Jiang H."/>
            <person name="Liu Y."/>
            <person name="Qu J."/>
            <person name="Song X.-Z."/>
            <person name="Zhang L."/>
            <person name="Villasana D."/>
            <person name="Johnson A."/>
            <person name="Liu J."/>
            <person name="Liyanage D."/>
            <person name="Lorensuhewa L."/>
            <person name="Robinson T."/>
            <person name="Song A."/>
            <person name="Song B.-B."/>
            <person name="Dinh H."/>
            <person name="Thornton R."/>
            <person name="Coyle M."/>
            <person name="Francisco L."/>
            <person name="Jackson L."/>
            <person name="Javaid M."/>
            <person name="Korchina V."/>
            <person name="Kovar C."/>
            <person name="Mata R."/>
            <person name="Mathew T."/>
            <person name="Ngo R."/>
            <person name="Nguyen L."/>
            <person name="Nguyen N."/>
            <person name="Okwuonu G."/>
            <person name="Ongeri F."/>
            <person name="Pham C."/>
            <person name="Simmons D."/>
            <person name="Wilczek-Boney K."/>
            <person name="Hale W."/>
            <person name="Jakkamsetti A."/>
            <person name="Pham P."/>
            <person name="Ruth R."/>
            <person name="San Lucas F."/>
            <person name="Warren J."/>
            <person name="Zhang J."/>
            <person name="Zhao Z."/>
            <person name="Zhou C."/>
            <person name="Zhu D."/>
            <person name="Lee S."/>
            <person name="Bess C."/>
            <person name="Blankenburg K."/>
            <person name="Forbes L."/>
            <person name="Fu Q."/>
            <person name="Gubbala S."/>
            <person name="Hirani K."/>
            <person name="Jayaseelan J.C."/>
            <person name="Lara F."/>
            <person name="Munidasa M."/>
            <person name="Palculict T."/>
            <person name="Patil S."/>
            <person name="Pu L.-L."/>
            <person name="Saada N."/>
            <person name="Tang L."/>
            <person name="Weissenberger G."/>
            <person name="Zhu Y."/>
            <person name="Hemphill L."/>
            <person name="Shang Y."/>
            <person name="Youmans B."/>
            <person name="Ayvaz T."/>
            <person name="Ross M."/>
            <person name="Santibanez J."/>
            <person name="Aqrawi P."/>
            <person name="Gross S."/>
            <person name="Joshi V."/>
            <person name="Fowler G."/>
            <person name="Nazareth L."/>
            <person name="Reid J."/>
            <person name="Worley K."/>
            <person name="Petrosino J."/>
            <person name="Highlander S."/>
            <person name="Gibbs R."/>
        </authorList>
    </citation>
    <scope>NUCLEOTIDE SEQUENCE [LARGE SCALE GENOMIC DNA]</scope>
    <source>
        <strain evidence="4">ATCC 33269</strain>
    </source>
</reference>
<keyword evidence="1" id="KW-0378">Hydrolase</keyword>
<dbReference type="RefSeq" id="WP_004369961.1">
    <property type="nucleotide sequence ID" value="NZ_GL833119.1"/>
</dbReference>
<dbReference type="Gene3D" id="3.40.50.1820">
    <property type="entry name" value="alpha/beta hydrolase"/>
    <property type="match status" value="1"/>
</dbReference>
<gene>
    <name evidence="4" type="ORF">HMPREF0663_11788</name>
</gene>
<evidence type="ECO:0000259" key="3">
    <source>
        <dbReference type="Pfam" id="PF20434"/>
    </source>
</evidence>
<evidence type="ECO:0000256" key="2">
    <source>
        <dbReference type="SAM" id="SignalP"/>
    </source>
</evidence>
<keyword evidence="2" id="KW-0732">Signal</keyword>